<evidence type="ECO:0000313" key="3">
    <source>
        <dbReference type="EMBL" id="KAA1261501.1"/>
    </source>
</evidence>
<accession>A0A5B1CMI9</accession>
<dbReference type="Proteomes" id="UP000322699">
    <property type="component" value="Unassembled WGS sequence"/>
</dbReference>
<dbReference type="InterPro" id="IPR038765">
    <property type="entry name" value="Papain-like_cys_pep_sf"/>
</dbReference>
<dbReference type="PANTHER" id="PTHR33490">
    <property type="entry name" value="BLR5614 PROTEIN-RELATED"/>
    <property type="match status" value="1"/>
</dbReference>
<evidence type="ECO:0000256" key="1">
    <source>
        <dbReference type="SAM" id="SignalP"/>
    </source>
</evidence>
<comment type="caution">
    <text evidence="3">The sequence shown here is derived from an EMBL/GenBank/DDBJ whole genome shotgun (WGS) entry which is preliminary data.</text>
</comment>
<name>A0A5B1CMI9_9BACT</name>
<gene>
    <name evidence="3" type="ORF">LF1_40510</name>
</gene>
<evidence type="ECO:0000259" key="2">
    <source>
        <dbReference type="SMART" id="SM00460"/>
    </source>
</evidence>
<dbReference type="SUPFAM" id="SSF54001">
    <property type="entry name" value="Cysteine proteinases"/>
    <property type="match status" value="1"/>
</dbReference>
<dbReference type="AlphaFoldDB" id="A0A5B1CMI9"/>
<dbReference type="PANTHER" id="PTHR33490:SF3">
    <property type="entry name" value="CONSERVED INTEGRAL MEMBRANE PROTEIN"/>
    <property type="match status" value="1"/>
</dbReference>
<dbReference type="Pfam" id="PF01841">
    <property type="entry name" value="Transglut_core"/>
    <property type="match status" value="1"/>
</dbReference>
<dbReference type="RefSeq" id="WP_068265060.1">
    <property type="nucleotide sequence ID" value="NZ_LWSK01000075.1"/>
</dbReference>
<dbReference type="EMBL" id="VRLW01000001">
    <property type="protein sequence ID" value="KAA1261501.1"/>
    <property type="molecule type" value="Genomic_DNA"/>
</dbReference>
<keyword evidence="1" id="KW-0732">Signal</keyword>
<keyword evidence="4" id="KW-1185">Reference proteome</keyword>
<organism evidence="3 4">
    <name type="scientific">Rubripirellula obstinata</name>
    <dbReference type="NCBI Taxonomy" id="406547"/>
    <lineage>
        <taxon>Bacteria</taxon>
        <taxon>Pseudomonadati</taxon>
        <taxon>Planctomycetota</taxon>
        <taxon>Planctomycetia</taxon>
        <taxon>Pirellulales</taxon>
        <taxon>Pirellulaceae</taxon>
        <taxon>Rubripirellula</taxon>
    </lineage>
</organism>
<sequence precursor="true">MTLKPTNNNSLTQVSRRQMIAASVTTVMLSASRVSAQDTVAATDTDSETAMSVVEEARQLNADSVLRYESPRTDRWKFGMILETPTTLSNALATFVVPMDWPEQKITPVQKNIDPLVTGWEIRSLQDGAKQVALQMNRVNAGSSVEVSFELDVERTRILPARSVDGLVIPQRLPSELRVYMGNSPDIDTSNSRIKKAARDLDAENKSAENDWKRVERIYDYVREQVQYVEGPIRRASDALRRGEGDCEDMTSLFVALCRNLRIPARMVWIPDHCYPEFYLEDAEGVGTWYPCQAAGSRQFGRMDEYRPILQKGDRFKVAERKLPVRYVSEFFRCDRKSNKKPSLTWIRQMIGA</sequence>
<feature type="domain" description="Transglutaminase-like" evidence="2">
    <location>
        <begin position="239"/>
        <end position="296"/>
    </location>
</feature>
<protein>
    <submittedName>
        <fullName evidence="3">Transglutaminase-like superfamily protein</fullName>
    </submittedName>
</protein>
<feature type="signal peptide" evidence="1">
    <location>
        <begin position="1"/>
        <end position="36"/>
    </location>
</feature>
<reference evidence="3 4" key="1">
    <citation type="submission" date="2019-08" db="EMBL/GenBank/DDBJ databases">
        <title>Deep-cultivation of Planctomycetes and their phenomic and genomic characterization uncovers novel biology.</title>
        <authorList>
            <person name="Wiegand S."/>
            <person name="Jogler M."/>
            <person name="Boedeker C."/>
            <person name="Pinto D."/>
            <person name="Vollmers J."/>
            <person name="Rivas-Marin E."/>
            <person name="Kohn T."/>
            <person name="Peeters S.H."/>
            <person name="Heuer A."/>
            <person name="Rast P."/>
            <person name="Oberbeckmann S."/>
            <person name="Bunk B."/>
            <person name="Jeske O."/>
            <person name="Meyerdierks A."/>
            <person name="Storesund J.E."/>
            <person name="Kallscheuer N."/>
            <person name="Luecker S."/>
            <person name="Lage O.M."/>
            <person name="Pohl T."/>
            <person name="Merkel B.J."/>
            <person name="Hornburger P."/>
            <person name="Mueller R.-W."/>
            <person name="Bruemmer F."/>
            <person name="Labrenz M."/>
            <person name="Spormann A.M."/>
            <person name="Op Den Camp H."/>
            <person name="Overmann J."/>
            <person name="Amann R."/>
            <person name="Jetten M.S.M."/>
            <person name="Mascher T."/>
            <person name="Medema M.H."/>
            <person name="Devos D.P."/>
            <person name="Kaster A.-K."/>
            <person name="Ovreas L."/>
            <person name="Rohde M."/>
            <person name="Galperin M.Y."/>
            <person name="Jogler C."/>
        </authorList>
    </citation>
    <scope>NUCLEOTIDE SEQUENCE [LARGE SCALE GENOMIC DNA]</scope>
    <source>
        <strain evidence="3 4">LF1</strain>
    </source>
</reference>
<dbReference type="InterPro" id="IPR002931">
    <property type="entry name" value="Transglutaminase-like"/>
</dbReference>
<evidence type="ECO:0000313" key="4">
    <source>
        <dbReference type="Proteomes" id="UP000322699"/>
    </source>
</evidence>
<proteinExistence type="predicted"/>
<feature type="chain" id="PRO_5023064430" evidence="1">
    <location>
        <begin position="37"/>
        <end position="353"/>
    </location>
</feature>
<dbReference type="Gene3D" id="3.10.620.30">
    <property type="match status" value="1"/>
</dbReference>
<dbReference type="SMART" id="SM00460">
    <property type="entry name" value="TGc"/>
    <property type="match status" value="1"/>
</dbReference>